<name>A0ABD1ZUK4_VESSQ</name>
<evidence type="ECO:0000313" key="1">
    <source>
        <dbReference type="EMBL" id="KAL2712052.1"/>
    </source>
</evidence>
<gene>
    <name evidence="1" type="ORF">V1478_018287</name>
</gene>
<protein>
    <submittedName>
        <fullName evidence="1">Myb-like protein X</fullName>
    </submittedName>
</protein>
<accession>A0ABD1ZUK4</accession>
<sequence>MRLISYCFTKLPSNSRRRKNIPFLNDPMKRCRRVVRSSRRNLDQSGIFPLTKEYFFVQENSIFSHPQKESRKNTKINDNVDSVLGYRTNDNMPWIRNDKKNLWEVFDNFKKENLFIDAEEEEEKKRKEKKKLTLRVKVKYPCSFTIQSIIDYLNNDPSRDKFDSIENDGGIWPIIDFSNHDLN</sequence>
<organism evidence="1 2">
    <name type="scientific">Vespula squamosa</name>
    <name type="common">Southern yellow jacket</name>
    <name type="synonym">Wasp</name>
    <dbReference type="NCBI Taxonomy" id="30214"/>
    <lineage>
        <taxon>Eukaryota</taxon>
        <taxon>Metazoa</taxon>
        <taxon>Ecdysozoa</taxon>
        <taxon>Arthropoda</taxon>
        <taxon>Hexapoda</taxon>
        <taxon>Insecta</taxon>
        <taxon>Pterygota</taxon>
        <taxon>Neoptera</taxon>
        <taxon>Endopterygota</taxon>
        <taxon>Hymenoptera</taxon>
        <taxon>Apocrita</taxon>
        <taxon>Aculeata</taxon>
        <taxon>Vespoidea</taxon>
        <taxon>Vespidae</taxon>
        <taxon>Vespinae</taxon>
        <taxon>Vespula</taxon>
    </lineage>
</organism>
<evidence type="ECO:0000313" key="2">
    <source>
        <dbReference type="Proteomes" id="UP001607302"/>
    </source>
</evidence>
<dbReference type="AlphaFoldDB" id="A0ABD1ZUK4"/>
<keyword evidence="2" id="KW-1185">Reference proteome</keyword>
<comment type="caution">
    <text evidence="1">The sequence shown here is derived from an EMBL/GenBank/DDBJ whole genome shotgun (WGS) entry which is preliminary data.</text>
</comment>
<proteinExistence type="predicted"/>
<dbReference type="Proteomes" id="UP001607302">
    <property type="component" value="Unassembled WGS sequence"/>
</dbReference>
<reference evidence="1 2" key="1">
    <citation type="journal article" date="2024" name="Ann. Entomol. Soc. Am.">
        <title>Genomic analyses of the southern and eastern yellowjacket wasps (Hymenoptera: Vespidae) reveal evolutionary signatures of social life.</title>
        <authorList>
            <person name="Catto M.A."/>
            <person name="Caine P.B."/>
            <person name="Orr S.E."/>
            <person name="Hunt B.G."/>
            <person name="Goodisman M.A.D."/>
        </authorList>
    </citation>
    <scope>NUCLEOTIDE SEQUENCE [LARGE SCALE GENOMIC DNA]</scope>
    <source>
        <strain evidence="1">233</strain>
        <tissue evidence="1">Head and thorax</tissue>
    </source>
</reference>
<dbReference type="EMBL" id="JAUDFV010000167">
    <property type="protein sequence ID" value="KAL2712052.1"/>
    <property type="molecule type" value="Genomic_DNA"/>
</dbReference>